<dbReference type="AlphaFoldDB" id="A0A2W2EJG0"/>
<evidence type="ECO:0000313" key="1">
    <source>
        <dbReference type="EMBL" id="PZG17049.1"/>
    </source>
</evidence>
<dbReference type="EMBL" id="POTY01000094">
    <property type="protein sequence ID" value="PZG17049.1"/>
    <property type="molecule type" value="Genomic_DNA"/>
</dbReference>
<keyword evidence="2" id="KW-1185">Reference proteome</keyword>
<proteinExistence type="predicted"/>
<organism evidence="1 2">
    <name type="scientific">Micromonospora craterilacus</name>
    <dbReference type="NCBI Taxonomy" id="1655439"/>
    <lineage>
        <taxon>Bacteria</taxon>
        <taxon>Bacillati</taxon>
        <taxon>Actinomycetota</taxon>
        <taxon>Actinomycetes</taxon>
        <taxon>Micromonosporales</taxon>
        <taxon>Micromonosporaceae</taxon>
        <taxon>Micromonospora</taxon>
    </lineage>
</organism>
<name>A0A2W2EJG0_9ACTN</name>
<dbReference type="OrthoDB" id="1550811at2"/>
<evidence type="ECO:0000313" key="2">
    <source>
        <dbReference type="Proteomes" id="UP000248924"/>
    </source>
</evidence>
<sequence length="220" mass="23402">MVDFPWEAVGVEQSAWSEISALVAAAPYPVEALPVDPERAAACLAALEITTRSWLGAVVANSGGLVIDHGWLRVLGGGHDGLPDVAAEMAPRAGRLVVAFDVMGGQFAWLQAESGVRPTVHYFGPEDLTWQDLELGYGDWLEAMLAGAVTGFYEGLRWPGWEVEVASAALDQGISALPPPWTREGKDLSAVSRKPIRLAELVSVHQDAARQLGCPPLVPG</sequence>
<dbReference type="Pfam" id="PF10946">
    <property type="entry name" value="DUF2625"/>
    <property type="match status" value="1"/>
</dbReference>
<dbReference type="Proteomes" id="UP000248924">
    <property type="component" value="Unassembled WGS sequence"/>
</dbReference>
<comment type="caution">
    <text evidence="1">The sequence shown here is derived from an EMBL/GenBank/DDBJ whole genome shotgun (WGS) entry which is preliminary data.</text>
</comment>
<gene>
    <name evidence="1" type="ORF">C1I95_16345</name>
</gene>
<accession>A0A2W2EJG0</accession>
<reference evidence="1 2" key="1">
    <citation type="submission" date="2018-01" db="EMBL/GenBank/DDBJ databases">
        <title>Draft genome sequence of Jishengella sp. NA12.</title>
        <authorList>
            <person name="Sahin N."/>
            <person name="Ay H."/>
            <person name="Saygin H."/>
        </authorList>
    </citation>
    <scope>NUCLEOTIDE SEQUENCE [LARGE SCALE GENOMIC DNA]</scope>
    <source>
        <strain evidence="1 2">NA12</strain>
    </source>
</reference>
<protein>
    <submittedName>
        <fullName evidence="1">DUF2625 domain-containing protein</fullName>
    </submittedName>
</protein>
<dbReference type="InterPro" id="IPR021239">
    <property type="entry name" value="DUF2625"/>
</dbReference>